<feature type="domain" description="DUF3048" evidence="2">
    <location>
        <begin position="157"/>
        <end position="276"/>
    </location>
</feature>
<dbReference type="InterPro" id="IPR035328">
    <property type="entry name" value="DUF3048_C"/>
</dbReference>
<dbReference type="Pfam" id="PF17479">
    <property type="entry name" value="DUF3048_C"/>
    <property type="match status" value="1"/>
</dbReference>
<comment type="caution">
    <text evidence="3">The sequence shown here is derived from an EMBL/GenBank/DDBJ whole genome shotgun (WGS) entry which is preliminary data.</text>
</comment>
<organism evidence="3 4">
    <name type="scientific">Ornatilinea apprima</name>
    <dbReference type="NCBI Taxonomy" id="1134406"/>
    <lineage>
        <taxon>Bacteria</taxon>
        <taxon>Bacillati</taxon>
        <taxon>Chloroflexota</taxon>
        <taxon>Anaerolineae</taxon>
        <taxon>Anaerolineales</taxon>
        <taxon>Anaerolineaceae</taxon>
        <taxon>Ornatilinea</taxon>
    </lineage>
</organism>
<dbReference type="Gene3D" id="3.50.90.10">
    <property type="entry name" value="YerB-like"/>
    <property type="match status" value="1"/>
</dbReference>
<gene>
    <name evidence="3" type="ORF">ADN00_18625</name>
</gene>
<evidence type="ECO:0000259" key="2">
    <source>
        <dbReference type="Pfam" id="PF17479"/>
    </source>
</evidence>
<evidence type="ECO:0000313" key="4">
    <source>
        <dbReference type="Proteomes" id="UP000050417"/>
    </source>
</evidence>
<protein>
    <recommendedName>
        <fullName evidence="5">DUF3048 domain-containing protein</fullName>
    </recommendedName>
</protein>
<accession>A0A0P6XMB6</accession>
<dbReference type="SUPFAM" id="SSF159774">
    <property type="entry name" value="YerB-like"/>
    <property type="match status" value="1"/>
</dbReference>
<feature type="domain" description="DUF3048" evidence="1">
    <location>
        <begin position="1"/>
        <end position="93"/>
    </location>
</feature>
<dbReference type="InterPro" id="IPR023158">
    <property type="entry name" value="YerB-like_sf"/>
</dbReference>
<reference evidence="3 4" key="1">
    <citation type="submission" date="2015-07" db="EMBL/GenBank/DDBJ databases">
        <title>Genome sequence of Ornatilinea apprima DSM 23815.</title>
        <authorList>
            <person name="Hemp J."/>
            <person name="Ward L.M."/>
            <person name="Pace L.A."/>
            <person name="Fischer W.W."/>
        </authorList>
    </citation>
    <scope>NUCLEOTIDE SEQUENCE [LARGE SCALE GENOMIC DNA]</scope>
    <source>
        <strain evidence="3 4">P3M-1</strain>
    </source>
</reference>
<dbReference type="InterPro" id="IPR021416">
    <property type="entry name" value="DUF3048_N"/>
</dbReference>
<dbReference type="Proteomes" id="UP000050417">
    <property type="component" value="Unassembled WGS sequence"/>
</dbReference>
<proteinExistence type="predicted"/>
<dbReference type="STRING" id="1134406.ADN00_18625"/>
<dbReference type="Pfam" id="PF11258">
    <property type="entry name" value="DUF3048"/>
    <property type="match status" value="1"/>
</dbReference>
<name>A0A0P6XMB6_9CHLR</name>
<evidence type="ECO:0000313" key="3">
    <source>
        <dbReference type="EMBL" id="KPL70064.1"/>
    </source>
</evidence>
<evidence type="ECO:0000259" key="1">
    <source>
        <dbReference type="Pfam" id="PF11258"/>
    </source>
</evidence>
<evidence type="ECO:0008006" key="5">
    <source>
        <dbReference type="Google" id="ProtNLM"/>
    </source>
</evidence>
<keyword evidence="4" id="KW-1185">Reference proteome</keyword>
<sequence length="300" mass="34341">MIKVSNFPAGPGRPHAGLSYADLVFEYYIGEYMNRFLAVFYGQDTPKAWPLRSGRLIDPQLVNMYHGVLVYGSADERVDEKILTELGMRAISNLNAPCPPICGELTHSATGVYVDSASVTEFTSRHGVENTRPDLRGMLFSETPPQTSQYGASVLVQYIRWNRGEWRYDDQSGKYLRWIESWDQGDEYPLIPLVDQLTGEQLAFSNVVILFANYIEYNYRLHDVEIWDNTEMQRAVFFRDGLMVDGFWRAPLRDHPIQFFNQQGLPMQLKPGNTWVVVAGKSSEFNQSSPGQWQCLFDIP</sequence>
<dbReference type="EMBL" id="LGCL01000045">
    <property type="protein sequence ID" value="KPL70064.1"/>
    <property type="molecule type" value="Genomic_DNA"/>
</dbReference>
<dbReference type="AlphaFoldDB" id="A0A0P6XMB6"/>